<accession>A0A2A6BDB5</accession>
<reference evidence="2" key="1">
    <citation type="journal article" date="2008" name="Nat. Genet.">
        <title>The Pristionchus pacificus genome provides a unique perspective on nematode lifestyle and parasitism.</title>
        <authorList>
            <person name="Dieterich C."/>
            <person name="Clifton S.W."/>
            <person name="Schuster L.N."/>
            <person name="Chinwalla A."/>
            <person name="Delehaunty K."/>
            <person name="Dinkelacker I."/>
            <person name="Fulton L."/>
            <person name="Fulton R."/>
            <person name="Godfrey J."/>
            <person name="Minx P."/>
            <person name="Mitreva M."/>
            <person name="Roeseler W."/>
            <person name="Tian H."/>
            <person name="Witte H."/>
            <person name="Yang S.P."/>
            <person name="Wilson R.K."/>
            <person name="Sommer R.J."/>
        </authorList>
    </citation>
    <scope>NUCLEOTIDE SEQUENCE [LARGE SCALE GENOMIC DNA]</scope>
    <source>
        <strain evidence="2">PS312</strain>
    </source>
</reference>
<gene>
    <name evidence="1" type="primary">WBGene00283412</name>
</gene>
<dbReference type="EnsemblMetazoa" id="PPA45043.1">
    <property type="protein sequence ID" value="PPA45043.1"/>
    <property type="gene ID" value="WBGene00283412"/>
</dbReference>
<name>A0A2A6BDB5_PRIPA</name>
<reference evidence="1" key="2">
    <citation type="submission" date="2022-06" db="UniProtKB">
        <authorList>
            <consortium name="EnsemblMetazoa"/>
        </authorList>
    </citation>
    <scope>IDENTIFICATION</scope>
    <source>
        <strain evidence="1">PS312</strain>
    </source>
</reference>
<proteinExistence type="predicted"/>
<accession>A0A8R1Z6T8</accession>
<evidence type="ECO:0000313" key="1">
    <source>
        <dbReference type="EnsemblMetazoa" id="PPA45043.1"/>
    </source>
</evidence>
<evidence type="ECO:0000313" key="2">
    <source>
        <dbReference type="Proteomes" id="UP000005239"/>
    </source>
</evidence>
<dbReference type="AlphaFoldDB" id="A0A2A6BDB5"/>
<keyword evidence="2" id="KW-1185">Reference proteome</keyword>
<dbReference type="Proteomes" id="UP000005239">
    <property type="component" value="Unassembled WGS sequence"/>
</dbReference>
<protein>
    <submittedName>
        <fullName evidence="1">Uncharacterized protein</fullName>
    </submittedName>
</protein>
<sequence>MCMCADCEEEEQPEVLENTQKAPIVANGEETVVLIVDNARTYATLISTQRDCITSMNKLITMERERQDLLIGHLVKTERGIPRLPETPEESVTNAQRVVDYPTSELQLGPNPMLTQNRGLDEITKRFIRSQAGYILMI</sequence>
<organism evidence="1 2">
    <name type="scientific">Pristionchus pacificus</name>
    <name type="common">Parasitic nematode worm</name>
    <dbReference type="NCBI Taxonomy" id="54126"/>
    <lineage>
        <taxon>Eukaryota</taxon>
        <taxon>Metazoa</taxon>
        <taxon>Ecdysozoa</taxon>
        <taxon>Nematoda</taxon>
        <taxon>Chromadorea</taxon>
        <taxon>Rhabditida</taxon>
        <taxon>Rhabditina</taxon>
        <taxon>Diplogasteromorpha</taxon>
        <taxon>Diplogasteroidea</taxon>
        <taxon>Neodiplogasteridae</taxon>
        <taxon>Pristionchus</taxon>
    </lineage>
</organism>